<evidence type="ECO:0000313" key="1">
    <source>
        <dbReference type="EMBL" id="GMF56113.1"/>
    </source>
</evidence>
<evidence type="ECO:0000313" key="2">
    <source>
        <dbReference type="Proteomes" id="UP001165121"/>
    </source>
</evidence>
<name>A0A9W6Y8P4_9STRA</name>
<protein>
    <submittedName>
        <fullName evidence="1">Unnamed protein product</fullName>
    </submittedName>
</protein>
<dbReference type="EMBL" id="BSXT01003909">
    <property type="protein sequence ID" value="GMF56113.1"/>
    <property type="molecule type" value="Genomic_DNA"/>
</dbReference>
<keyword evidence="2" id="KW-1185">Reference proteome</keyword>
<organism evidence="1 2">
    <name type="scientific">Phytophthora fragariaefolia</name>
    <dbReference type="NCBI Taxonomy" id="1490495"/>
    <lineage>
        <taxon>Eukaryota</taxon>
        <taxon>Sar</taxon>
        <taxon>Stramenopiles</taxon>
        <taxon>Oomycota</taxon>
        <taxon>Peronosporomycetes</taxon>
        <taxon>Peronosporales</taxon>
        <taxon>Peronosporaceae</taxon>
        <taxon>Phytophthora</taxon>
    </lineage>
</organism>
<sequence>MTGLELLPLEEAWTTATSTYRQTGTLRARKALTTFSARGRFVTTMQKEVMSIGTQNPSNQQVYDTGLRNNAHVTPAAISQATEERLAAAAALAEQTYRPLVEAAVNGGNASTPRAPTS</sequence>
<gene>
    <name evidence="1" type="ORF">Pfra01_002376000</name>
</gene>
<dbReference type="AlphaFoldDB" id="A0A9W6Y8P4"/>
<accession>A0A9W6Y8P4</accession>
<proteinExistence type="predicted"/>
<reference evidence="1" key="1">
    <citation type="submission" date="2023-04" db="EMBL/GenBank/DDBJ databases">
        <title>Phytophthora fragariaefolia NBRC 109709.</title>
        <authorList>
            <person name="Ichikawa N."/>
            <person name="Sato H."/>
            <person name="Tonouchi N."/>
        </authorList>
    </citation>
    <scope>NUCLEOTIDE SEQUENCE</scope>
    <source>
        <strain evidence="1">NBRC 109709</strain>
    </source>
</reference>
<comment type="caution">
    <text evidence="1">The sequence shown here is derived from an EMBL/GenBank/DDBJ whole genome shotgun (WGS) entry which is preliminary data.</text>
</comment>
<dbReference type="Proteomes" id="UP001165121">
    <property type="component" value="Unassembled WGS sequence"/>
</dbReference>